<dbReference type="InterPro" id="IPR006015">
    <property type="entry name" value="Universal_stress_UspA"/>
</dbReference>
<name>A0A562PBM5_9HYPH</name>
<feature type="domain" description="UspA" evidence="2">
    <location>
        <begin position="155"/>
        <end position="279"/>
    </location>
</feature>
<reference evidence="3 4" key="1">
    <citation type="journal article" date="2015" name="Stand. Genomic Sci.">
        <title>Genomic Encyclopedia of Bacterial and Archaeal Type Strains, Phase III: the genomes of soil and plant-associated and newly described type strains.</title>
        <authorList>
            <person name="Whitman W.B."/>
            <person name="Woyke T."/>
            <person name="Klenk H.P."/>
            <person name="Zhou Y."/>
            <person name="Lilburn T.G."/>
            <person name="Beck B.J."/>
            <person name="De Vos P."/>
            <person name="Vandamme P."/>
            <person name="Eisen J.A."/>
            <person name="Garrity G."/>
            <person name="Hugenholtz P."/>
            <person name="Kyrpides N.C."/>
        </authorList>
    </citation>
    <scope>NUCLEOTIDE SEQUENCE [LARGE SCALE GENOMIC DNA]</scope>
    <source>
        <strain evidence="3 4">CGMCC 1.2546</strain>
    </source>
</reference>
<comment type="similarity">
    <text evidence="1">Belongs to the universal stress protein A family.</text>
</comment>
<dbReference type="EMBL" id="VLKT01000004">
    <property type="protein sequence ID" value="TWI41857.1"/>
    <property type="molecule type" value="Genomic_DNA"/>
</dbReference>
<evidence type="ECO:0000259" key="2">
    <source>
        <dbReference type="Pfam" id="PF00582"/>
    </source>
</evidence>
<dbReference type="PANTHER" id="PTHR46268:SF15">
    <property type="entry name" value="UNIVERSAL STRESS PROTEIN HP_0031"/>
    <property type="match status" value="1"/>
</dbReference>
<dbReference type="Proteomes" id="UP000317122">
    <property type="component" value="Unassembled WGS sequence"/>
</dbReference>
<organism evidence="3 4">
    <name type="scientific">Mesorhizobium tianshanense</name>
    <dbReference type="NCBI Taxonomy" id="39844"/>
    <lineage>
        <taxon>Bacteria</taxon>
        <taxon>Pseudomonadati</taxon>
        <taxon>Pseudomonadota</taxon>
        <taxon>Alphaproteobacteria</taxon>
        <taxon>Hyphomicrobiales</taxon>
        <taxon>Phyllobacteriaceae</taxon>
        <taxon>Mesorhizobium</taxon>
    </lineage>
</organism>
<comment type="caution">
    <text evidence="3">The sequence shown here is derived from an EMBL/GenBank/DDBJ whole genome shotgun (WGS) entry which is preliminary data.</text>
</comment>
<evidence type="ECO:0000313" key="4">
    <source>
        <dbReference type="Proteomes" id="UP000317122"/>
    </source>
</evidence>
<dbReference type="SUPFAM" id="SSF52402">
    <property type="entry name" value="Adenine nucleotide alpha hydrolases-like"/>
    <property type="match status" value="1"/>
</dbReference>
<sequence>MAFKKTILAVTGPSQGDGDLKLAADLCNEIGAHLAVLVVVIAAPPPVGEYAAVVSQAWLEERQADENLLKKRTAAVSAFLAGRALSADVSSAYPEAGWADETIGRRARYADVTLIGPELLAGETLKSKVIEGALFSSGKPLLLVPEGARPTLKPKRVLVAWDTRLESSRAVRESLDMLIGADEVHLVMVDPVEDEYHHGAEPGADAAAYLARHGVKVIVDRLPSSNHSVADVLRRHAVDIAADLVVMGAYGHSRLRERILGGVTKSMLEDPSMPILMAR</sequence>
<gene>
    <name evidence="3" type="ORF">IQ26_00781</name>
</gene>
<dbReference type="Gene3D" id="3.40.50.12370">
    <property type="match status" value="1"/>
</dbReference>
<dbReference type="RefSeq" id="WP_145713814.1">
    <property type="nucleotide sequence ID" value="NZ_BSPF01000003.1"/>
</dbReference>
<dbReference type="PRINTS" id="PR01438">
    <property type="entry name" value="UNVRSLSTRESS"/>
</dbReference>
<accession>A0A562PBM5</accession>
<dbReference type="AlphaFoldDB" id="A0A562PBM5"/>
<evidence type="ECO:0000256" key="1">
    <source>
        <dbReference type="ARBA" id="ARBA00008791"/>
    </source>
</evidence>
<dbReference type="Pfam" id="PF00582">
    <property type="entry name" value="Usp"/>
    <property type="match status" value="1"/>
</dbReference>
<keyword evidence="4" id="KW-1185">Reference proteome</keyword>
<evidence type="ECO:0000313" key="3">
    <source>
        <dbReference type="EMBL" id="TWI41857.1"/>
    </source>
</evidence>
<proteinExistence type="inferred from homology"/>
<dbReference type="OrthoDB" id="9804721at2"/>
<dbReference type="PANTHER" id="PTHR46268">
    <property type="entry name" value="STRESS RESPONSE PROTEIN NHAX"/>
    <property type="match status" value="1"/>
</dbReference>
<dbReference type="InterPro" id="IPR006016">
    <property type="entry name" value="UspA"/>
</dbReference>
<protein>
    <submittedName>
        <fullName evidence="3">Nucleotide-binding universal stress UspA family protein</fullName>
    </submittedName>
</protein>
<dbReference type="CDD" id="cd00293">
    <property type="entry name" value="USP-like"/>
    <property type="match status" value="1"/>
</dbReference>